<evidence type="ECO:0000313" key="3">
    <source>
        <dbReference type="EMBL" id="TCO12810.1"/>
    </source>
</evidence>
<gene>
    <name evidence="3" type="ORF">EV666_108133</name>
</gene>
<keyword evidence="1" id="KW-0175">Coiled coil</keyword>
<dbReference type="Proteomes" id="UP000294881">
    <property type="component" value="Unassembled WGS sequence"/>
</dbReference>
<feature type="coiled-coil region" evidence="1">
    <location>
        <begin position="98"/>
        <end position="125"/>
    </location>
</feature>
<accession>A0A4V2RXA4</accession>
<reference evidence="3 4" key="1">
    <citation type="submission" date="2019-03" db="EMBL/GenBank/DDBJ databases">
        <title>Genomic Encyclopedia of Type Strains, Phase IV (KMG-IV): sequencing the most valuable type-strain genomes for metagenomic binning, comparative biology and taxonomic classification.</title>
        <authorList>
            <person name="Goeker M."/>
        </authorList>
    </citation>
    <scope>NUCLEOTIDE SEQUENCE [LARGE SCALE GENOMIC DNA]</scope>
    <source>
        <strain evidence="3 4">DSM 22958</strain>
    </source>
</reference>
<dbReference type="InterPro" id="IPR013570">
    <property type="entry name" value="Tscrpt_reg_YsiA_C"/>
</dbReference>
<protein>
    <submittedName>
        <fullName evidence="3">YsiA-like protein</fullName>
    </submittedName>
</protein>
<dbReference type="InterPro" id="IPR036271">
    <property type="entry name" value="Tet_transcr_reg_TetR-rel_C_sf"/>
</dbReference>
<proteinExistence type="predicted"/>
<evidence type="ECO:0000256" key="1">
    <source>
        <dbReference type="SAM" id="Coils"/>
    </source>
</evidence>
<dbReference type="AlphaFoldDB" id="A0A4V2RXA4"/>
<dbReference type="EMBL" id="SLWL01000008">
    <property type="protein sequence ID" value="TCO12810.1"/>
    <property type="molecule type" value="Genomic_DNA"/>
</dbReference>
<comment type="caution">
    <text evidence="3">The sequence shown here is derived from an EMBL/GenBank/DDBJ whole genome shotgun (WGS) entry which is preliminary data.</text>
</comment>
<sequence length="139" mass="15885">MFQELRTDPDYRSTRLFQLNQAYTQRIVDVVRSAQERHEFRREIAPALVRDMLFGCMEHRTWAFLRGEGDFDAPSLADEITDLICRSGALARAATGPEDGARQHLDRLERVAARLEAATASFENQIRSTGEKDTITKNK</sequence>
<dbReference type="SUPFAM" id="SSF48498">
    <property type="entry name" value="Tetracyclin repressor-like, C-terminal domain"/>
    <property type="match status" value="1"/>
</dbReference>
<name>A0A4V2RXA4_9HYPH</name>
<evidence type="ECO:0000259" key="2">
    <source>
        <dbReference type="Pfam" id="PF08359"/>
    </source>
</evidence>
<keyword evidence="4" id="KW-1185">Reference proteome</keyword>
<dbReference type="Pfam" id="PF08359">
    <property type="entry name" value="TetR_C_4"/>
    <property type="match status" value="1"/>
</dbReference>
<dbReference type="Gene3D" id="1.10.357.10">
    <property type="entry name" value="Tetracycline Repressor, domain 2"/>
    <property type="match status" value="1"/>
</dbReference>
<feature type="domain" description="Transcription regulator YsiA C-terminal" evidence="2">
    <location>
        <begin position="14"/>
        <end position="85"/>
    </location>
</feature>
<evidence type="ECO:0000313" key="4">
    <source>
        <dbReference type="Proteomes" id="UP000294881"/>
    </source>
</evidence>
<organism evidence="3 4">
    <name type="scientific">Camelimonas lactis</name>
    <dbReference type="NCBI Taxonomy" id="659006"/>
    <lineage>
        <taxon>Bacteria</taxon>
        <taxon>Pseudomonadati</taxon>
        <taxon>Pseudomonadota</taxon>
        <taxon>Alphaproteobacteria</taxon>
        <taxon>Hyphomicrobiales</taxon>
        <taxon>Chelatococcaceae</taxon>
        <taxon>Camelimonas</taxon>
    </lineage>
</organism>